<evidence type="ECO:0000256" key="1">
    <source>
        <dbReference type="ARBA" id="ARBA00022737"/>
    </source>
</evidence>
<evidence type="ECO:0000313" key="4">
    <source>
        <dbReference type="Proteomes" id="UP000583929"/>
    </source>
</evidence>
<sequence length="337" mass="39116">MHDMVRELIITNAEEEAFCHFDSQGIQTLNLGSRWTMLVFNSSCCSADFKNFGVLRSLRIDVDDLFKWISSLKRLASLNLTGVQSLETVPPSIRKLRNLQLLVLSGCSKLKRLNQSIITLRKLIVLDIGFSPLEFLPRGFDKLCYLQELTGFKVTNQSKKNCCQFQELRGLSQLRVLRMSISDETEILESEMNILCELKELKILSIDAENCRRNNKEILGMIDRLAPPPSLQELYLRNYHRESLPIWVNPGTLSELQYLCVENSDIHNLSLETEDKNCDLPWNIEGLCLKFLTRIDMEWNELQNNMPLLRHLEEISHCYKLKNFPCSVKSPRFWSKK</sequence>
<dbReference type="InterPro" id="IPR055414">
    <property type="entry name" value="LRR_R13L4/SHOC2-like"/>
</dbReference>
<comment type="caution">
    <text evidence="3">The sequence shown here is derived from an EMBL/GenBank/DDBJ whole genome shotgun (WGS) entry which is preliminary data.</text>
</comment>
<name>A0A7J6HXG6_CANSA</name>
<reference evidence="3 4" key="1">
    <citation type="journal article" date="2020" name="bioRxiv">
        <title>Sequence and annotation of 42 cannabis genomes reveals extensive copy number variation in cannabinoid synthesis and pathogen resistance genes.</title>
        <authorList>
            <person name="Mckernan K.J."/>
            <person name="Helbert Y."/>
            <person name="Kane L.T."/>
            <person name="Ebling H."/>
            <person name="Zhang L."/>
            <person name="Liu B."/>
            <person name="Eaton Z."/>
            <person name="Mclaughlin S."/>
            <person name="Kingan S."/>
            <person name="Baybayan P."/>
            <person name="Concepcion G."/>
            <person name="Jordan M."/>
            <person name="Riva A."/>
            <person name="Barbazuk W."/>
            <person name="Harkins T."/>
        </authorList>
    </citation>
    <scope>NUCLEOTIDE SEQUENCE [LARGE SCALE GENOMIC DNA]</scope>
    <source>
        <strain evidence="4">cv. Jamaican Lion 4</strain>
        <tissue evidence="3">Leaf</tissue>
    </source>
</reference>
<keyword evidence="4" id="KW-1185">Reference proteome</keyword>
<evidence type="ECO:0000259" key="2">
    <source>
        <dbReference type="Pfam" id="PF23598"/>
    </source>
</evidence>
<gene>
    <name evidence="3" type="ORF">G4B88_022594</name>
</gene>
<protein>
    <recommendedName>
        <fullName evidence="2">Disease resistance R13L4/SHOC-2-like LRR domain-containing protein</fullName>
    </recommendedName>
</protein>
<dbReference type="Proteomes" id="UP000583929">
    <property type="component" value="Unassembled WGS sequence"/>
</dbReference>
<dbReference type="PANTHER" id="PTHR47186">
    <property type="entry name" value="LEUCINE-RICH REPEAT-CONTAINING PROTEIN 57"/>
    <property type="match status" value="1"/>
</dbReference>
<feature type="domain" description="Disease resistance R13L4/SHOC-2-like LRR" evidence="2">
    <location>
        <begin position="39"/>
        <end position="268"/>
    </location>
</feature>
<dbReference type="InterPro" id="IPR032675">
    <property type="entry name" value="LRR_dom_sf"/>
</dbReference>
<dbReference type="EMBL" id="JAATIQ010000021">
    <property type="protein sequence ID" value="KAF4399511.1"/>
    <property type="molecule type" value="Genomic_DNA"/>
</dbReference>
<evidence type="ECO:0000313" key="3">
    <source>
        <dbReference type="EMBL" id="KAF4399511.1"/>
    </source>
</evidence>
<keyword evidence="1" id="KW-0677">Repeat</keyword>
<dbReference type="AlphaFoldDB" id="A0A7J6HXG6"/>
<organism evidence="3 4">
    <name type="scientific">Cannabis sativa</name>
    <name type="common">Hemp</name>
    <name type="synonym">Marijuana</name>
    <dbReference type="NCBI Taxonomy" id="3483"/>
    <lineage>
        <taxon>Eukaryota</taxon>
        <taxon>Viridiplantae</taxon>
        <taxon>Streptophyta</taxon>
        <taxon>Embryophyta</taxon>
        <taxon>Tracheophyta</taxon>
        <taxon>Spermatophyta</taxon>
        <taxon>Magnoliopsida</taxon>
        <taxon>eudicotyledons</taxon>
        <taxon>Gunneridae</taxon>
        <taxon>Pentapetalae</taxon>
        <taxon>rosids</taxon>
        <taxon>fabids</taxon>
        <taxon>Rosales</taxon>
        <taxon>Cannabaceae</taxon>
        <taxon>Cannabis</taxon>
    </lineage>
</organism>
<dbReference type="Gene3D" id="3.80.10.10">
    <property type="entry name" value="Ribonuclease Inhibitor"/>
    <property type="match status" value="1"/>
</dbReference>
<dbReference type="SUPFAM" id="SSF52058">
    <property type="entry name" value="L domain-like"/>
    <property type="match status" value="1"/>
</dbReference>
<proteinExistence type="predicted"/>
<dbReference type="Pfam" id="PF23598">
    <property type="entry name" value="LRR_14"/>
    <property type="match status" value="1"/>
</dbReference>
<accession>A0A7J6HXG6</accession>
<dbReference type="PANTHER" id="PTHR47186:SF3">
    <property type="entry name" value="OS09G0267800 PROTEIN"/>
    <property type="match status" value="1"/>
</dbReference>